<dbReference type="EMBL" id="VJOY01000004">
    <property type="protein sequence ID" value="TRX75406.1"/>
    <property type="molecule type" value="Genomic_DNA"/>
</dbReference>
<dbReference type="AlphaFoldDB" id="A0A553H0Y1"/>
<name>A0A553H0Y1_9PSED</name>
<keyword evidence="2" id="KW-1185">Reference proteome</keyword>
<gene>
    <name evidence="1" type="ORF">FM069_06610</name>
</gene>
<reference evidence="1 2" key="1">
    <citation type="submission" date="2019-07" db="EMBL/GenBank/DDBJ databases">
        <title>Pseudomonas mangiferae sp. nov., isolated from bark of mango tree in Thailand.</title>
        <authorList>
            <person name="Srisuk N."/>
            <person name="Anurat P."/>
        </authorList>
    </citation>
    <scope>NUCLEOTIDE SEQUENCE [LARGE SCALE GENOMIC DNA]</scope>
    <source>
        <strain evidence="1 2">DMKU_BBB3-04</strain>
    </source>
</reference>
<proteinExistence type="predicted"/>
<dbReference type="Proteomes" id="UP000315235">
    <property type="component" value="Unassembled WGS sequence"/>
</dbReference>
<dbReference type="RefSeq" id="WP_143487498.1">
    <property type="nucleotide sequence ID" value="NZ_VJOY01000004.1"/>
</dbReference>
<evidence type="ECO:0000313" key="1">
    <source>
        <dbReference type="EMBL" id="TRX75406.1"/>
    </source>
</evidence>
<accession>A0A553H0Y1</accession>
<sequence length="75" mass="8322">MATLLAEIGTQGASCAVMARLSQWWAPKEAELIAQVLMEQVERIYSEHHVPKTSDDPDFIPKMIAKGERAIIDAL</sequence>
<evidence type="ECO:0000313" key="2">
    <source>
        <dbReference type="Proteomes" id="UP000315235"/>
    </source>
</evidence>
<organism evidence="1 2">
    <name type="scientific">Pseudomonas mangiferae</name>
    <dbReference type="NCBI Taxonomy" id="2593654"/>
    <lineage>
        <taxon>Bacteria</taxon>
        <taxon>Pseudomonadati</taxon>
        <taxon>Pseudomonadota</taxon>
        <taxon>Gammaproteobacteria</taxon>
        <taxon>Pseudomonadales</taxon>
        <taxon>Pseudomonadaceae</taxon>
        <taxon>Pseudomonas</taxon>
    </lineage>
</organism>
<dbReference type="OrthoDB" id="8444705at2"/>
<protein>
    <submittedName>
        <fullName evidence="1">Uncharacterized protein</fullName>
    </submittedName>
</protein>
<comment type="caution">
    <text evidence="1">The sequence shown here is derived from an EMBL/GenBank/DDBJ whole genome shotgun (WGS) entry which is preliminary data.</text>
</comment>